<reference evidence="2" key="1">
    <citation type="submission" date="2018-05" db="EMBL/GenBank/DDBJ databases">
        <authorList>
            <person name="Lanie J.A."/>
            <person name="Ng W.-L."/>
            <person name="Kazmierczak K.M."/>
            <person name="Andrzejewski T.M."/>
            <person name="Davidsen T.M."/>
            <person name="Wayne K.J."/>
            <person name="Tettelin H."/>
            <person name="Glass J.I."/>
            <person name="Rusch D."/>
            <person name="Podicherti R."/>
            <person name="Tsui H.-C.T."/>
            <person name="Winkler M.E."/>
        </authorList>
    </citation>
    <scope>NUCLEOTIDE SEQUENCE</scope>
</reference>
<name>A0A382YH20_9ZZZZ</name>
<evidence type="ECO:0000313" key="2">
    <source>
        <dbReference type="EMBL" id="SVD82596.1"/>
    </source>
</evidence>
<dbReference type="SUPFAM" id="SSF51735">
    <property type="entry name" value="NAD(P)-binding Rossmann-fold domains"/>
    <property type="match status" value="1"/>
</dbReference>
<feature type="domain" description="NAD-dependent epimerase/dehydratase" evidence="1">
    <location>
        <begin position="2"/>
        <end position="89"/>
    </location>
</feature>
<dbReference type="AlphaFoldDB" id="A0A382YH20"/>
<feature type="non-terminal residue" evidence="2">
    <location>
        <position position="89"/>
    </location>
</feature>
<accession>A0A382YH20</accession>
<dbReference type="Gene3D" id="3.40.50.720">
    <property type="entry name" value="NAD(P)-binding Rossmann-like Domain"/>
    <property type="match status" value="1"/>
</dbReference>
<evidence type="ECO:0000259" key="1">
    <source>
        <dbReference type="Pfam" id="PF01370"/>
    </source>
</evidence>
<protein>
    <recommendedName>
        <fullName evidence="1">NAD-dependent epimerase/dehydratase domain-containing protein</fullName>
    </recommendedName>
</protein>
<dbReference type="InterPro" id="IPR001509">
    <property type="entry name" value="Epimerase_deHydtase"/>
</dbReference>
<dbReference type="Pfam" id="PF01370">
    <property type="entry name" value="Epimerase"/>
    <property type="match status" value="1"/>
</dbReference>
<organism evidence="2">
    <name type="scientific">marine metagenome</name>
    <dbReference type="NCBI Taxonomy" id="408172"/>
    <lineage>
        <taxon>unclassified sequences</taxon>
        <taxon>metagenomes</taxon>
        <taxon>ecological metagenomes</taxon>
    </lineage>
</organism>
<dbReference type="InterPro" id="IPR036291">
    <property type="entry name" value="NAD(P)-bd_dom_sf"/>
</dbReference>
<gene>
    <name evidence="2" type="ORF">METZ01_LOCUS435450</name>
</gene>
<dbReference type="EMBL" id="UINC01175793">
    <property type="protein sequence ID" value="SVD82596.1"/>
    <property type="molecule type" value="Genomic_DNA"/>
</dbReference>
<sequence>MGFLGAHLVSGLLRRGHHVHVFDQEPVSMTDSSIPEGFTISSGDLLDTNSIRVALSDAKPDVVFHLAAVVNLDRSLDIADACMRVNVLG</sequence>
<proteinExistence type="predicted"/>